<accession>G3AGB6</accession>
<dbReference type="Gene3D" id="2.30.42.10">
    <property type="match status" value="1"/>
</dbReference>
<dbReference type="PANTHER" id="PTHR12651">
    <property type="entry name" value="26S PROTEASOME NON-ATPASE REGULATORY SUBUNIT 9"/>
    <property type="match status" value="1"/>
</dbReference>
<dbReference type="HOGENOM" id="CLU_073146_0_0_1"/>
<keyword evidence="6" id="KW-1185">Reference proteome</keyword>
<dbReference type="EMBL" id="GL996499">
    <property type="protein sequence ID" value="EGW35254.1"/>
    <property type="molecule type" value="Genomic_DNA"/>
</dbReference>
<dbReference type="FunFam" id="2.30.42.10:FF:000107">
    <property type="entry name" value="26S proteasome non-ATPase regulatory subunit 9"/>
    <property type="match status" value="1"/>
</dbReference>
<dbReference type="OMA" id="DWGGRGM"/>
<dbReference type="Pfam" id="PF13180">
    <property type="entry name" value="PDZ_2"/>
    <property type="match status" value="1"/>
</dbReference>
<dbReference type="eggNOG" id="KOG3129">
    <property type="taxonomic scope" value="Eukaryota"/>
</dbReference>
<evidence type="ECO:0000256" key="2">
    <source>
        <dbReference type="ARBA" id="ARBA00068021"/>
    </source>
</evidence>
<dbReference type="InterPro" id="IPR036034">
    <property type="entry name" value="PDZ_sf"/>
</dbReference>
<dbReference type="AlphaFoldDB" id="G3AGB6"/>
<evidence type="ECO:0000259" key="4">
    <source>
        <dbReference type="Pfam" id="PF18265"/>
    </source>
</evidence>
<evidence type="ECO:0000313" key="6">
    <source>
        <dbReference type="Proteomes" id="UP000000709"/>
    </source>
</evidence>
<gene>
    <name evidence="5" type="ORF">SPAPADRAFT_58465</name>
</gene>
<sequence length="229" mass="25968">MTIDDQELAGSFQGLMKSLNLDDTQFKEYDSSTFATLNFSQLSQVKTEIETQLSLLFDLLQQKYNADMSTNLVTPDGFPRSDIDVVSIRLIRVKIIRLRNDDKQVLKLLDEKLVEEFQSRRDLVDNSETRSRPEPTSYTIPFAEVRGLVENGPAAKSGLQEGDQVIVFDDDIHAMNNRNLSALVTRVRGKINQEINVVVKRNGERLTLQLKPTDQWEGQGLLGCRLVPI</sequence>
<evidence type="ECO:0000259" key="3">
    <source>
        <dbReference type="Pfam" id="PF13180"/>
    </source>
</evidence>
<dbReference type="OrthoDB" id="72325at2759"/>
<protein>
    <recommendedName>
        <fullName evidence="2">Probable 26S proteasome regulatory subunit p27</fullName>
    </recommendedName>
</protein>
<dbReference type="GO" id="GO:0070682">
    <property type="term" value="P:proteasome regulatory particle assembly"/>
    <property type="evidence" value="ECO:0007669"/>
    <property type="project" value="InterPro"/>
</dbReference>
<dbReference type="Proteomes" id="UP000000709">
    <property type="component" value="Unassembled WGS sequence"/>
</dbReference>
<name>G3AGB6_SPAPN</name>
<dbReference type="GeneID" id="18872462"/>
<dbReference type="Pfam" id="PF18265">
    <property type="entry name" value="Nas2_N"/>
    <property type="match status" value="1"/>
</dbReference>
<dbReference type="SUPFAM" id="SSF50156">
    <property type="entry name" value="PDZ domain-like"/>
    <property type="match status" value="1"/>
</dbReference>
<dbReference type="FunCoup" id="G3AGB6">
    <property type="interactions" value="1095"/>
</dbReference>
<reference evidence="5 6" key="1">
    <citation type="journal article" date="2011" name="Proc. Natl. Acad. Sci. U.S.A.">
        <title>Comparative genomics of xylose-fermenting fungi for enhanced biofuel production.</title>
        <authorList>
            <person name="Wohlbach D.J."/>
            <person name="Kuo A."/>
            <person name="Sato T.K."/>
            <person name="Potts K.M."/>
            <person name="Salamov A.A."/>
            <person name="LaButti K.M."/>
            <person name="Sun H."/>
            <person name="Clum A."/>
            <person name="Pangilinan J.L."/>
            <person name="Lindquist E.A."/>
            <person name="Lucas S."/>
            <person name="Lapidus A."/>
            <person name="Jin M."/>
            <person name="Gunawan C."/>
            <person name="Balan V."/>
            <person name="Dale B.E."/>
            <person name="Jeffries T.W."/>
            <person name="Zinkel R."/>
            <person name="Barry K.W."/>
            <person name="Grigoriev I.V."/>
            <person name="Gasch A.P."/>
        </authorList>
    </citation>
    <scope>NUCLEOTIDE SEQUENCE [LARGE SCALE GENOMIC DNA]</scope>
    <source>
        <strain evidence="6">NRRL Y-27907 / 11-Y1</strain>
    </source>
</reference>
<dbReference type="PANTHER" id="PTHR12651:SF1">
    <property type="entry name" value="26S PROTEASOME NON-ATPASE REGULATORY SUBUNIT 9"/>
    <property type="match status" value="1"/>
</dbReference>
<dbReference type="RefSeq" id="XP_007372666.1">
    <property type="nucleotide sequence ID" value="XM_007372604.1"/>
</dbReference>
<dbReference type="InterPro" id="IPR035269">
    <property type="entry name" value="PSMD9"/>
</dbReference>
<feature type="domain" description="PDZ" evidence="3">
    <location>
        <begin position="148"/>
        <end position="211"/>
    </location>
</feature>
<dbReference type="InterPro" id="IPR001478">
    <property type="entry name" value="PDZ"/>
</dbReference>
<dbReference type="Gene3D" id="6.10.140.1710">
    <property type="match status" value="1"/>
</dbReference>
<evidence type="ECO:0000256" key="1">
    <source>
        <dbReference type="ARBA" id="ARBA00023186"/>
    </source>
</evidence>
<dbReference type="GO" id="GO:0005634">
    <property type="term" value="C:nucleus"/>
    <property type="evidence" value="ECO:0007669"/>
    <property type="project" value="TreeGrafter"/>
</dbReference>
<proteinExistence type="predicted"/>
<keyword evidence="1" id="KW-0143">Chaperone</keyword>
<dbReference type="InterPro" id="IPR040815">
    <property type="entry name" value="Nas2_N"/>
</dbReference>
<evidence type="ECO:0000313" key="5">
    <source>
        <dbReference type="EMBL" id="EGW35254.1"/>
    </source>
</evidence>
<organism evidence="6">
    <name type="scientific">Spathaspora passalidarum (strain NRRL Y-27907 / 11-Y1)</name>
    <dbReference type="NCBI Taxonomy" id="619300"/>
    <lineage>
        <taxon>Eukaryota</taxon>
        <taxon>Fungi</taxon>
        <taxon>Dikarya</taxon>
        <taxon>Ascomycota</taxon>
        <taxon>Saccharomycotina</taxon>
        <taxon>Pichiomycetes</taxon>
        <taxon>Debaryomycetaceae</taxon>
        <taxon>Spathaspora</taxon>
    </lineage>
</organism>
<feature type="domain" description="Nas2 N-terminal" evidence="4">
    <location>
        <begin position="40"/>
        <end position="118"/>
    </location>
</feature>
<dbReference type="GO" id="GO:0005737">
    <property type="term" value="C:cytoplasm"/>
    <property type="evidence" value="ECO:0007669"/>
    <property type="project" value="TreeGrafter"/>
</dbReference>
<dbReference type="STRING" id="619300.G3AGB6"/>
<dbReference type="KEGG" id="spaa:SPAPADRAFT_58465"/>
<dbReference type="InParanoid" id="G3AGB6"/>